<dbReference type="Proteomes" id="UP000828048">
    <property type="component" value="Chromosome 5"/>
</dbReference>
<evidence type="ECO:0000313" key="1">
    <source>
        <dbReference type="EMBL" id="KAH7846581.1"/>
    </source>
</evidence>
<dbReference type="EMBL" id="CM037155">
    <property type="protein sequence ID" value="KAH7846581.1"/>
    <property type="molecule type" value="Genomic_DNA"/>
</dbReference>
<organism evidence="1 2">
    <name type="scientific">Vaccinium darrowii</name>
    <dbReference type="NCBI Taxonomy" id="229202"/>
    <lineage>
        <taxon>Eukaryota</taxon>
        <taxon>Viridiplantae</taxon>
        <taxon>Streptophyta</taxon>
        <taxon>Embryophyta</taxon>
        <taxon>Tracheophyta</taxon>
        <taxon>Spermatophyta</taxon>
        <taxon>Magnoliopsida</taxon>
        <taxon>eudicotyledons</taxon>
        <taxon>Gunneridae</taxon>
        <taxon>Pentapetalae</taxon>
        <taxon>asterids</taxon>
        <taxon>Ericales</taxon>
        <taxon>Ericaceae</taxon>
        <taxon>Vaccinioideae</taxon>
        <taxon>Vaccinieae</taxon>
        <taxon>Vaccinium</taxon>
    </lineage>
</organism>
<gene>
    <name evidence="1" type="ORF">Vadar_015721</name>
</gene>
<comment type="caution">
    <text evidence="1">The sequence shown here is derived from an EMBL/GenBank/DDBJ whole genome shotgun (WGS) entry which is preliminary data.</text>
</comment>
<accession>A0ACB7XZJ9</accession>
<name>A0ACB7XZJ9_9ERIC</name>
<sequence length="203" mass="23046">MPKDILSHVRTLIKTLTVPVFEYLYLDLKSDAFQLGTCNGIFCVVNSFLELALWNPATREIRSISSDPYLTKDAYYFTRAFGFGLDLVTNDYKVVLIETVADEQMVDFDYSMVQGYWTKELVLGPFAGATHPPGFWKRGELLVNDKDGCLFLANPNTLEMKDLSTEALSAFVYHESLISVMRRDEGIRQFISISQRMPAPETS</sequence>
<protein>
    <submittedName>
        <fullName evidence="1">Uncharacterized protein</fullName>
    </submittedName>
</protein>
<keyword evidence="2" id="KW-1185">Reference proteome</keyword>
<evidence type="ECO:0000313" key="2">
    <source>
        <dbReference type="Proteomes" id="UP000828048"/>
    </source>
</evidence>
<proteinExistence type="predicted"/>
<reference evidence="1 2" key="1">
    <citation type="journal article" date="2021" name="Hortic Res">
        <title>High-quality reference genome and annotation aids understanding of berry development for evergreen blueberry (Vaccinium darrowii).</title>
        <authorList>
            <person name="Yu J."/>
            <person name="Hulse-Kemp A.M."/>
            <person name="Babiker E."/>
            <person name="Staton M."/>
        </authorList>
    </citation>
    <scope>NUCLEOTIDE SEQUENCE [LARGE SCALE GENOMIC DNA]</scope>
    <source>
        <strain evidence="2">cv. NJ 8807/NJ 8810</strain>
        <tissue evidence="1">Young leaf</tissue>
    </source>
</reference>